<reference evidence="1 2" key="1">
    <citation type="submission" date="2024-04" db="EMBL/GenBank/DDBJ databases">
        <title>Tritrichomonas musculus Genome.</title>
        <authorList>
            <person name="Alves-Ferreira E."/>
            <person name="Grigg M."/>
            <person name="Lorenzi H."/>
            <person name="Galac M."/>
        </authorList>
    </citation>
    <scope>NUCLEOTIDE SEQUENCE [LARGE SCALE GENOMIC DNA]</scope>
    <source>
        <strain evidence="1 2">EAF2021</strain>
    </source>
</reference>
<dbReference type="Proteomes" id="UP001470230">
    <property type="component" value="Unassembled WGS sequence"/>
</dbReference>
<evidence type="ECO:0000313" key="2">
    <source>
        <dbReference type="Proteomes" id="UP001470230"/>
    </source>
</evidence>
<name>A0ABR2GVY4_9EUKA</name>
<dbReference type="EMBL" id="JAPFFF010000057">
    <property type="protein sequence ID" value="KAK8838089.1"/>
    <property type="molecule type" value="Genomic_DNA"/>
</dbReference>
<comment type="caution">
    <text evidence="1">The sequence shown here is derived from an EMBL/GenBank/DDBJ whole genome shotgun (WGS) entry which is preliminary data.</text>
</comment>
<sequence length="218" mass="26230">MIVTNTKKIYKSYKFDNRLKSFVNLQASTTSMDRYYMDQLIQPCIDFLLKEGLTEYEDFARLFKRYKLKNEDIINFIKSFEYFINSSPNEKKIFWIRTRELKKANFSEKNIIITRLIVEYYDSFISFFSNYIIKNFFSIHNIQILINEIERKAKLIMNKIEQNKLNSSKTEITINDEFENKFEPLLMPITELKETNQSNDIKIIKSNNIVRKIIILKS</sequence>
<gene>
    <name evidence="1" type="ORF">M9Y10_036040</name>
</gene>
<organism evidence="1 2">
    <name type="scientific">Tritrichomonas musculus</name>
    <dbReference type="NCBI Taxonomy" id="1915356"/>
    <lineage>
        <taxon>Eukaryota</taxon>
        <taxon>Metamonada</taxon>
        <taxon>Parabasalia</taxon>
        <taxon>Tritrichomonadida</taxon>
        <taxon>Tritrichomonadidae</taxon>
        <taxon>Tritrichomonas</taxon>
    </lineage>
</organism>
<accession>A0ABR2GVY4</accession>
<keyword evidence="2" id="KW-1185">Reference proteome</keyword>
<proteinExistence type="predicted"/>
<evidence type="ECO:0000313" key="1">
    <source>
        <dbReference type="EMBL" id="KAK8838089.1"/>
    </source>
</evidence>
<protein>
    <submittedName>
        <fullName evidence="1">Uncharacterized protein</fullName>
    </submittedName>
</protein>